<evidence type="ECO:0000313" key="2">
    <source>
        <dbReference type="Proteomes" id="UP000269220"/>
    </source>
</evidence>
<name>A0A428ISZ4_STROR</name>
<dbReference type="EMBL" id="RMVN01000011">
    <property type="protein sequence ID" value="RSK20986.1"/>
    <property type="molecule type" value="Genomic_DNA"/>
</dbReference>
<dbReference type="InterPro" id="IPR011856">
    <property type="entry name" value="tRNA_endonuc-like_dom_sf"/>
</dbReference>
<proteinExistence type="predicted"/>
<reference evidence="1 2" key="1">
    <citation type="submission" date="2018-11" db="EMBL/GenBank/DDBJ databases">
        <title>Species Designations Belie Phenotypic and Genotypic Heterogeneity in Oral Streptococci.</title>
        <authorList>
            <person name="Velsko I."/>
        </authorList>
    </citation>
    <scope>NUCLEOTIDE SEQUENCE [LARGE SCALE GENOMIC DNA]</scope>
    <source>
        <strain evidence="1 2">BCC05</strain>
    </source>
</reference>
<dbReference type="Proteomes" id="UP000269220">
    <property type="component" value="Unassembled WGS sequence"/>
</dbReference>
<dbReference type="InterPro" id="IPR029470">
    <property type="entry name" value="PDDEXK_4"/>
</dbReference>
<sequence length="188" mass="22049">MNELINITLNDNHETVVSINTFEQLYLYVSKMKVQADISELKKLKEFVRGFYFSDWSEAAVYLNDEIDLEITYRRQIKLNDGNNEAEMQREIYENFEKLFPDYERPQTEFSISTGRIDIFAVEKVTGRPVVIELKIGAKNPTNQLLAYAHSFNNPILIGVTNEEIDTSRMHSEIIYFTYSKGEFRSYE</sequence>
<protein>
    <recommendedName>
        <fullName evidence="3">DUF91 domain-containing protein</fullName>
    </recommendedName>
</protein>
<accession>A0A428ISZ4</accession>
<organism evidence="1 2">
    <name type="scientific">Streptococcus oralis</name>
    <dbReference type="NCBI Taxonomy" id="1303"/>
    <lineage>
        <taxon>Bacteria</taxon>
        <taxon>Bacillati</taxon>
        <taxon>Bacillota</taxon>
        <taxon>Bacilli</taxon>
        <taxon>Lactobacillales</taxon>
        <taxon>Streptococcaceae</taxon>
        <taxon>Streptococcus</taxon>
    </lineage>
</organism>
<comment type="caution">
    <text evidence="1">The sequence shown here is derived from an EMBL/GenBank/DDBJ whole genome shotgun (WGS) entry which is preliminary data.</text>
</comment>
<dbReference type="Gene3D" id="3.40.1350.10">
    <property type="match status" value="1"/>
</dbReference>
<evidence type="ECO:0000313" key="1">
    <source>
        <dbReference type="EMBL" id="RSK20986.1"/>
    </source>
</evidence>
<dbReference type="Pfam" id="PF14281">
    <property type="entry name" value="PDDEXK_4"/>
    <property type="match status" value="1"/>
</dbReference>
<gene>
    <name evidence="1" type="ORF">D8800_08070</name>
</gene>
<dbReference type="AlphaFoldDB" id="A0A428ISZ4"/>
<dbReference type="GO" id="GO:0003676">
    <property type="term" value="F:nucleic acid binding"/>
    <property type="evidence" value="ECO:0007669"/>
    <property type="project" value="InterPro"/>
</dbReference>
<evidence type="ECO:0008006" key="3">
    <source>
        <dbReference type="Google" id="ProtNLM"/>
    </source>
</evidence>
<dbReference type="RefSeq" id="WP_125458555.1">
    <property type="nucleotide sequence ID" value="NZ_RMVN01000011.1"/>
</dbReference>